<dbReference type="RefSeq" id="WP_015919741.1">
    <property type="nucleotide sequence ID" value="NC_011978.1"/>
</dbReference>
<sequence>MGVHIEGKQENVQVHDIYVRIKGNFEADLKESEKDLFDNLCRYNGLMNLLVIARSFIATTTAQMGIHPILIPMVDLTKVEIKN</sequence>
<dbReference type="HOGENOM" id="CLU_2541488_0_0_0"/>
<protein>
    <submittedName>
        <fullName evidence="1">Uncharacterized protein</fullName>
    </submittedName>
</protein>
<evidence type="ECO:0000313" key="2">
    <source>
        <dbReference type="Proteomes" id="UP000000445"/>
    </source>
</evidence>
<dbReference type="KEGG" id="tna:CTN_1252"/>
<proteinExistence type="predicted"/>
<evidence type="ECO:0000313" key="1">
    <source>
        <dbReference type="EMBL" id="ACM23428.1"/>
    </source>
</evidence>
<organism evidence="1 2">
    <name type="scientific">Thermotoga neapolitana (strain ATCC 49049 / DSM 4359 / NBRC 107923 / NS-E)</name>
    <dbReference type="NCBI Taxonomy" id="309803"/>
    <lineage>
        <taxon>Bacteria</taxon>
        <taxon>Thermotogati</taxon>
        <taxon>Thermotogota</taxon>
        <taxon>Thermotogae</taxon>
        <taxon>Thermotogales</taxon>
        <taxon>Thermotogaceae</taxon>
        <taxon>Thermotoga</taxon>
    </lineage>
</organism>
<name>B9K8Z5_THENN</name>
<accession>B9K8Z5</accession>
<keyword evidence="2" id="KW-1185">Reference proteome</keyword>
<dbReference type="SUPFAM" id="SSF54611">
    <property type="entry name" value="SecB-like"/>
    <property type="match status" value="1"/>
</dbReference>
<dbReference type="EMBL" id="CP000916">
    <property type="protein sequence ID" value="ACM23428.1"/>
    <property type="molecule type" value="Genomic_DNA"/>
</dbReference>
<gene>
    <name evidence="1" type="ordered locus">CTN_1252</name>
</gene>
<dbReference type="AlphaFoldDB" id="B9K8Z5"/>
<reference evidence="1 2" key="1">
    <citation type="journal article" date="2009" name="Biosci. Biotechnol. Biochem.">
        <title>WeGAS: a web-based microbial genome annotation system.</title>
        <authorList>
            <person name="Lee D."/>
            <person name="Seo H."/>
            <person name="Park C."/>
            <person name="Park K."/>
        </authorList>
    </citation>
    <scope>NUCLEOTIDE SEQUENCE [LARGE SCALE GENOMIC DNA]</scope>
    <source>
        <strain evidence="2">ATCC 49049 / DSM 4359 / NBRC 107923 / NS-E</strain>
    </source>
</reference>
<dbReference type="Proteomes" id="UP000000445">
    <property type="component" value="Chromosome"/>
</dbReference>
<dbReference type="InterPro" id="IPR035958">
    <property type="entry name" value="SecB-like_sf"/>
</dbReference>
<dbReference type="Gene3D" id="3.10.420.10">
    <property type="entry name" value="SecB-like"/>
    <property type="match status" value="1"/>
</dbReference>
<dbReference type="STRING" id="309803.CTN_1252"/>